<gene>
    <name evidence="1" type="ORF">BJY28_000516</name>
</gene>
<dbReference type="AlphaFoldDB" id="A0A852X0M6"/>
<dbReference type="EMBL" id="JACBZX010000001">
    <property type="protein sequence ID" value="NYG36047.1"/>
    <property type="molecule type" value="Genomic_DNA"/>
</dbReference>
<comment type="caution">
    <text evidence="1">The sequence shown here is derived from an EMBL/GenBank/DDBJ whole genome shotgun (WGS) entry which is preliminary data.</text>
</comment>
<evidence type="ECO:0008006" key="3">
    <source>
        <dbReference type="Google" id="ProtNLM"/>
    </source>
</evidence>
<proteinExistence type="predicted"/>
<evidence type="ECO:0000313" key="1">
    <source>
        <dbReference type="EMBL" id="NYG36047.1"/>
    </source>
</evidence>
<organism evidence="1 2">
    <name type="scientific">Janibacter alkaliphilus</name>
    <dbReference type="NCBI Taxonomy" id="1069963"/>
    <lineage>
        <taxon>Bacteria</taxon>
        <taxon>Bacillati</taxon>
        <taxon>Actinomycetota</taxon>
        <taxon>Actinomycetes</taxon>
        <taxon>Micrococcales</taxon>
        <taxon>Intrasporangiaceae</taxon>
        <taxon>Janibacter</taxon>
    </lineage>
</organism>
<evidence type="ECO:0000313" key="2">
    <source>
        <dbReference type="Proteomes" id="UP000592181"/>
    </source>
</evidence>
<sequence>MPELTEAQRRERRWAIARRHHPDLGGDPETYLAAMAALDGPTSPTSVSASVSTPAPAVSVVVTRRRAALRAVRRRARRAGIRTREALPRSVPGARRYATIRNDQL</sequence>
<dbReference type="RefSeq" id="WP_179461615.1">
    <property type="nucleotide sequence ID" value="NZ_JACBZX010000001.1"/>
</dbReference>
<keyword evidence="2" id="KW-1185">Reference proteome</keyword>
<reference evidence="1 2" key="1">
    <citation type="submission" date="2020-07" db="EMBL/GenBank/DDBJ databases">
        <title>Sequencing the genomes of 1000 actinobacteria strains.</title>
        <authorList>
            <person name="Klenk H.-P."/>
        </authorList>
    </citation>
    <scope>NUCLEOTIDE SEQUENCE [LARGE SCALE GENOMIC DNA]</scope>
    <source>
        <strain evidence="1 2">DSM 24723</strain>
    </source>
</reference>
<name>A0A852X0M6_9MICO</name>
<accession>A0A852X0M6</accession>
<dbReference type="Proteomes" id="UP000592181">
    <property type="component" value="Unassembled WGS sequence"/>
</dbReference>
<protein>
    <recommendedName>
        <fullName evidence="3">J domain-containing protein</fullName>
    </recommendedName>
</protein>